<keyword evidence="2" id="KW-1185">Reference proteome</keyword>
<evidence type="ECO:0000313" key="2">
    <source>
        <dbReference type="Proteomes" id="UP001162480"/>
    </source>
</evidence>
<reference evidence="1" key="1">
    <citation type="submission" date="2023-08" db="EMBL/GenBank/DDBJ databases">
        <authorList>
            <person name="Alioto T."/>
            <person name="Alioto T."/>
            <person name="Gomez Garrido J."/>
        </authorList>
    </citation>
    <scope>NUCLEOTIDE SEQUENCE</scope>
</reference>
<dbReference type="EMBL" id="OX597839">
    <property type="protein sequence ID" value="CAI9741243.1"/>
    <property type="molecule type" value="Genomic_DNA"/>
</dbReference>
<dbReference type="Proteomes" id="UP001162480">
    <property type="component" value="Chromosome 26"/>
</dbReference>
<organism evidence="1 2">
    <name type="scientific">Octopus vulgaris</name>
    <name type="common">Common octopus</name>
    <dbReference type="NCBI Taxonomy" id="6645"/>
    <lineage>
        <taxon>Eukaryota</taxon>
        <taxon>Metazoa</taxon>
        <taxon>Spiralia</taxon>
        <taxon>Lophotrochozoa</taxon>
        <taxon>Mollusca</taxon>
        <taxon>Cephalopoda</taxon>
        <taxon>Coleoidea</taxon>
        <taxon>Octopodiformes</taxon>
        <taxon>Octopoda</taxon>
        <taxon>Incirrata</taxon>
        <taxon>Octopodidae</taxon>
        <taxon>Octopus</taxon>
    </lineage>
</organism>
<name>A0AA36BV77_OCTVU</name>
<proteinExistence type="predicted"/>
<evidence type="ECO:0000313" key="1">
    <source>
        <dbReference type="EMBL" id="CAI9741243.1"/>
    </source>
</evidence>
<dbReference type="AlphaFoldDB" id="A0AA36BV77"/>
<protein>
    <submittedName>
        <fullName evidence="1">Uncharacterized protein</fullName>
    </submittedName>
</protein>
<gene>
    <name evidence="1" type="ORF">OCTVUL_1B022632</name>
</gene>
<sequence length="82" mass="9391">MRDLSHILDVKVAVNIGLLCILLPASPFSRLTQYCHCANLSFCCHRRMSLILVQQQMQKDMQSSVSRKPFITVMTNNFGFPF</sequence>
<accession>A0AA36BV77</accession>